<dbReference type="GO" id="GO:0003885">
    <property type="term" value="F:D-arabinono-1,4-lactone oxidase activity"/>
    <property type="evidence" value="ECO:0007669"/>
    <property type="project" value="InterPro"/>
</dbReference>
<dbReference type="InterPro" id="IPR036318">
    <property type="entry name" value="FAD-bd_PCMH-like_sf"/>
</dbReference>
<evidence type="ECO:0000259" key="3">
    <source>
        <dbReference type="PROSITE" id="PS51387"/>
    </source>
</evidence>
<keyword evidence="1" id="KW-0274">FAD</keyword>
<dbReference type="InterPro" id="IPR007173">
    <property type="entry name" value="ALO_C"/>
</dbReference>
<name>F4L423_HALH1</name>
<reference key="2">
    <citation type="submission" date="2011-04" db="EMBL/GenBank/DDBJ databases">
        <title>Complete sequence of chromosome of Haliscomenobacter hydrossis DSM 1100.</title>
        <authorList>
            <consortium name="US DOE Joint Genome Institute (JGI-PGF)"/>
            <person name="Lucas S."/>
            <person name="Han J."/>
            <person name="Lapidus A."/>
            <person name="Bruce D."/>
            <person name="Goodwin L."/>
            <person name="Pitluck S."/>
            <person name="Peters L."/>
            <person name="Kyrpides N."/>
            <person name="Mavromatis K."/>
            <person name="Ivanova N."/>
            <person name="Ovchinnikova G."/>
            <person name="Pagani I."/>
            <person name="Daligault H."/>
            <person name="Detter J.C."/>
            <person name="Han C."/>
            <person name="Land M."/>
            <person name="Hauser L."/>
            <person name="Markowitz V."/>
            <person name="Cheng J.-F."/>
            <person name="Hugenholtz P."/>
            <person name="Woyke T."/>
            <person name="Wu D."/>
            <person name="Verbarg S."/>
            <person name="Frueling A."/>
            <person name="Brambilla E."/>
            <person name="Klenk H.-P."/>
            <person name="Eisen J.A."/>
        </authorList>
    </citation>
    <scope>NUCLEOTIDE SEQUENCE</scope>
    <source>
        <strain>DSM 1100</strain>
    </source>
</reference>
<dbReference type="PANTHER" id="PTHR43762:SF1">
    <property type="entry name" value="D-ARABINONO-1,4-LACTONE OXIDASE"/>
    <property type="match status" value="1"/>
</dbReference>
<dbReference type="InterPro" id="IPR016169">
    <property type="entry name" value="FAD-bd_PCMH_sub2"/>
</dbReference>
<evidence type="ECO:0000313" key="5">
    <source>
        <dbReference type="Proteomes" id="UP000008461"/>
    </source>
</evidence>
<dbReference type="RefSeq" id="WP_013764293.1">
    <property type="nucleotide sequence ID" value="NC_015510.1"/>
</dbReference>
<dbReference type="InterPro" id="IPR016166">
    <property type="entry name" value="FAD-bd_PCMH"/>
</dbReference>
<dbReference type="OrthoDB" id="9800184at2"/>
<dbReference type="GO" id="GO:0016020">
    <property type="term" value="C:membrane"/>
    <property type="evidence" value="ECO:0007669"/>
    <property type="project" value="InterPro"/>
</dbReference>
<sequence>MPIDTMDPGREHDQAFFQEFELDILDKEEDIPIKTNMLEAKKFGPIPNVLVLDMQPISIANPSETWKTSAEQYFFPLNVGAVVNLVKSAEANHKKIRGIGQRHSFSEVCLSDDYFIDLSKTHPYKDKRHNQTVGKIDQSALSLLKDEEEVKNYFDVPGGMQVFMINKILCPDKERHEARFGRRRMYNMGGADVQSFAGALSTGTHGSGGIHSAYHDMVRSILLVAGEGKVYRIEPSKGITDKVKHNRFYEENPDLDKVELIQDDDKFYAVLVSFGCFGVIYSAIIETRPMSYLKKKNDYFSGGWDEATIKTTILDIVDSLRKSEEIFHYVQFNPYPFGKNEHPSYLTRTLTLVKKEDEGVVGKDNNVQKWPTCFTDIPWIAGVIQLAANHRLSPPRRIIETVLRRQHRKKNNDRQDLAYKIWNAGASSQLLNMGTGIEFAFPVNEAPAIINLVIEHLQQSAELSPGYYVNGPIAVRFVRASKAFLAPNQAKFKGTEHDWWCYMEIVRLNSNNPEDDEKELEIYEHLQKILRWMGGRPHWGLNFHFPFNLEYLQSIYPDIDRWLAAKAFFDPNKTFESKAIQSWLS</sequence>
<evidence type="ECO:0000256" key="1">
    <source>
        <dbReference type="ARBA" id="ARBA00022827"/>
    </source>
</evidence>
<dbReference type="Proteomes" id="UP000008461">
    <property type="component" value="Chromosome"/>
</dbReference>
<protein>
    <submittedName>
        <fullName evidence="4">D-arabinono-14-lactone oxidase</fullName>
    </submittedName>
</protein>
<keyword evidence="2" id="KW-0560">Oxidoreductase</keyword>
<keyword evidence="5" id="KW-1185">Reference proteome</keyword>
<accession>F4L423</accession>
<dbReference type="eggNOG" id="COG0277">
    <property type="taxonomic scope" value="Bacteria"/>
</dbReference>
<evidence type="ECO:0000313" key="4">
    <source>
        <dbReference type="EMBL" id="AEE49740.1"/>
    </source>
</evidence>
<dbReference type="STRING" id="760192.Halhy_1855"/>
<reference evidence="4 5" key="1">
    <citation type="journal article" date="2011" name="Stand. Genomic Sci.">
        <title>Complete genome sequence of Haliscomenobacter hydrossis type strain (O).</title>
        <authorList>
            <consortium name="US DOE Joint Genome Institute (JGI-PGF)"/>
            <person name="Daligault H."/>
            <person name="Lapidus A."/>
            <person name="Zeytun A."/>
            <person name="Nolan M."/>
            <person name="Lucas S."/>
            <person name="Del Rio T.G."/>
            <person name="Tice H."/>
            <person name="Cheng J.F."/>
            <person name="Tapia R."/>
            <person name="Han C."/>
            <person name="Goodwin L."/>
            <person name="Pitluck S."/>
            <person name="Liolios K."/>
            <person name="Pagani I."/>
            <person name="Ivanova N."/>
            <person name="Huntemann M."/>
            <person name="Mavromatis K."/>
            <person name="Mikhailova N."/>
            <person name="Pati A."/>
            <person name="Chen A."/>
            <person name="Palaniappan K."/>
            <person name="Land M."/>
            <person name="Hauser L."/>
            <person name="Brambilla E.M."/>
            <person name="Rohde M."/>
            <person name="Verbarg S."/>
            <person name="Goker M."/>
            <person name="Bristow J."/>
            <person name="Eisen J.A."/>
            <person name="Markowitz V."/>
            <person name="Hugenholtz P."/>
            <person name="Kyrpides N.C."/>
            <person name="Klenk H.P."/>
            <person name="Woyke T."/>
        </authorList>
    </citation>
    <scope>NUCLEOTIDE SEQUENCE [LARGE SCALE GENOMIC DNA]</scope>
    <source>
        <strain evidence="5">ATCC 27775 / DSM 1100 / LMG 10767 / O</strain>
    </source>
</reference>
<dbReference type="Gene3D" id="3.30.43.10">
    <property type="entry name" value="Uridine Diphospho-n-acetylenolpyruvylglucosamine Reductase, domain 2"/>
    <property type="match status" value="1"/>
</dbReference>
<dbReference type="KEGG" id="hhy:Halhy_1855"/>
<evidence type="ECO:0000256" key="2">
    <source>
        <dbReference type="ARBA" id="ARBA00023002"/>
    </source>
</evidence>
<dbReference type="GO" id="GO:0071949">
    <property type="term" value="F:FAD binding"/>
    <property type="evidence" value="ECO:0007669"/>
    <property type="project" value="InterPro"/>
</dbReference>
<dbReference type="SUPFAM" id="SSF56176">
    <property type="entry name" value="FAD-binding/transporter-associated domain-like"/>
    <property type="match status" value="1"/>
</dbReference>
<dbReference type="Pfam" id="PF04030">
    <property type="entry name" value="ALO"/>
    <property type="match status" value="1"/>
</dbReference>
<gene>
    <name evidence="4" type="ordered locus">Halhy_1855</name>
</gene>
<dbReference type="AlphaFoldDB" id="F4L423"/>
<dbReference type="PANTHER" id="PTHR43762">
    <property type="entry name" value="L-GULONOLACTONE OXIDASE"/>
    <property type="match status" value="1"/>
</dbReference>
<dbReference type="HOGENOM" id="CLU_003896_2_0_10"/>
<dbReference type="Gene3D" id="3.30.70.2520">
    <property type="match status" value="1"/>
</dbReference>
<proteinExistence type="predicted"/>
<dbReference type="PROSITE" id="PS51387">
    <property type="entry name" value="FAD_PCMH"/>
    <property type="match status" value="1"/>
</dbReference>
<dbReference type="Gene3D" id="3.30.465.10">
    <property type="match status" value="1"/>
</dbReference>
<feature type="domain" description="FAD-binding PCMH-type" evidence="3">
    <location>
        <begin position="66"/>
        <end position="290"/>
    </location>
</feature>
<organism evidence="4 5">
    <name type="scientific">Haliscomenobacter hydrossis (strain ATCC 27775 / DSM 1100 / LMG 10767 / O)</name>
    <dbReference type="NCBI Taxonomy" id="760192"/>
    <lineage>
        <taxon>Bacteria</taxon>
        <taxon>Pseudomonadati</taxon>
        <taxon>Bacteroidota</taxon>
        <taxon>Saprospiria</taxon>
        <taxon>Saprospirales</taxon>
        <taxon>Haliscomenobacteraceae</taxon>
        <taxon>Haliscomenobacter</taxon>
    </lineage>
</organism>
<dbReference type="InterPro" id="IPR010031">
    <property type="entry name" value="FAD_lactone_oxidase-like"/>
</dbReference>
<dbReference type="InterPro" id="IPR016167">
    <property type="entry name" value="FAD-bd_PCMH_sub1"/>
</dbReference>
<dbReference type="EMBL" id="CP002691">
    <property type="protein sequence ID" value="AEE49740.1"/>
    <property type="molecule type" value="Genomic_DNA"/>
</dbReference>
<keyword evidence="1" id="KW-0285">Flavoprotein</keyword>